<organism evidence="2 3">
    <name type="scientific">Aromatoleum toluolicum</name>
    <dbReference type="NCBI Taxonomy" id="90060"/>
    <lineage>
        <taxon>Bacteria</taxon>
        <taxon>Pseudomonadati</taxon>
        <taxon>Pseudomonadota</taxon>
        <taxon>Betaproteobacteria</taxon>
        <taxon>Rhodocyclales</taxon>
        <taxon>Rhodocyclaceae</taxon>
        <taxon>Aromatoleum</taxon>
    </lineage>
</organism>
<keyword evidence="1" id="KW-0732">Signal</keyword>
<proteinExistence type="predicted"/>
<name>A0ABX1N9P5_9RHOO</name>
<keyword evidence="3" id="KW-1185">Reference proteome</keyword>
<gene>
    <name evidence="2" type="ORF">GPA27_01125</name>
</gene>
<evidence type="ECO:0000313" key="3">
    <source>
        <dbReference type="Proteomes" id="UP000634522"/>
    </source>
</evidence>
<evidence type="ECO:0000313" key="2">
    <source>
        <dbReference type="EMBL" id="NMF95998.1"/>
    </source>
</evidence>
<feature type="chain" id="PRO_5046678791" evidence="1">
    <location>
        <begin position="24"/>
        <end position="207"/>
    </location>
</feature>
<comment type="caution">
    <text evidence="2">The sequence shown here is derived from an EMBL/GenBank/DDBJ whole genome shotgun (WGS) entry which is preliminary data.</text>
</comment>
<reference evidence="2 3" key="1">
    <citation type="submission" date="2019-12" db="EMBL/GenBank/DDBJ databases">
        <title>Comparative genomics gives insights into the taxonomy of the Azoarcus-Aromatoleum group and reveals separate origins of nif in the plant-associated Azoarcus and non-plant-associated Aromatoleum sub-groups.</title>
        <authorList>
            <person name="Lafos M."/>
            <person name="Maluk M."/>
            <person name="Batista M."/>
            <person name="Junghare M."/>
            <person name="Carmona M."/>
            <person name="Faoro H."/>
            <person name="Cruz L.M."/>
            <person name="Battistoni F."/>
            <person name="De Souza E."/>
            <person name="Pedrosa F."/>
            <person name="Chen W.-M."/>
            <person name="Poole P.S."/>
            <person name="Dixon R.A."/>
            <person name="James E.K."/>
        </authorList>
    </citation>
    <scope>NUCLEOTIDE SEQUENCE [LARGE SCALE GENOMIC DNA]</scope>
    <source>
        <strain evidence="2 3">T</strain>
    </source>
</reference>
<evidence type="ECO:0000256" key="1">
    <source>
        <dbReference type="SAM" id="SignalP"/>
    </source>
</evidence>
<feature type="signal peptide" evidence="1">
    <location>
        <begin position="1"/>
        <end position="23"/>
    </location>
</feature>
<dbReference type="Proteomes" id="UP000634522">
    <property type="component" value="Unassembled WGS sequence"/>
</dbReference>
<accession>A0ABX1N9P5</accession>
<sequence>MNAPARALLLSCLAFLGVFPAIAEDDVAGIWSSSSRTKGGLGPQWIFSKDGNVTHAFGALVDFLYEIDGNRIKMTLLAPDGSLTGEVSIQEFSVDGDTLTQNPKTPDRKQIMKRTGRPYKGAHPIVGEWTFKHYTGGPALMRYSRTGVVQLSVPFQTLMGTYRTTYDTLIITPRNQPPISYKFKREKDLLVLTDGEGKEGRFLGFEY</sequence>
<protein>
    <submittedName>
        <fullName evidence="2">Uncharacterized protein</fullName>
    </submittedName>
</protein>
<dbReference type="EMBL" id="WTVS01000002">
    <property type="protein sequence ID" value="NMF95998.1"/>
    <property type="molecule type" value="Genomic_DNA"/>
</dbReference>